<dbReference type="PANTHER" id="PTHR34818">
    <property type="entry name" value="PROTEIN BLI-3"/>
    <property type="match status" value="1"/>
</dbReference>
<protein>
    <submittedName>
        <fullName evidence="2">General stress protein 26</fullName>
    </submittedName>
</protein>
<dbReference type="OrthoDB" id="1432662at2"/>
<organism evidence="2 3">
    <name type="scientific">Bradyrhizobium erythrophlei</name>
    <dbReference type="NCBI Taxonomy" id="1437360"/>
    <lineage>
        <taxon>Bacteria</taxon>
        <taxon>Pseudomonadati</taxon>
        <taxon>Pseudomonadota</taxon>
        <taxon>Alphaproteobacteria</taxon>
        <taxon>Hyphomicrobiales</taxon>
        <taxon>Nitrobacteraceae</taxon>
        <taxon>Bradyrhizobium</taxon>
    </lineage>
</organism>
<dbReference type="InterPro" id="IPR012349">
    <property type="entry name" value="Split_barrel_FMN-bd"/>
</dbReference>
<evidence type="ECO:0000259" key="1">
    <source>
        <dbReference type="Pfam" id="PF16242"/>
    </source>
</evidence>
<dbReference type="EMBL" id="LT670818">
    <property type="protein sequence ID" value="SHG25576.1"/>
    <property type="molecule type" value="Genomic_DNA"/>
</dbReference>
<dbReference type="Proteomes" id="UP000190675">
    <property type="component" value="Chromosome I"/>
</dbReference>
<gene>
    <name evidence="2" type="ORF">SAMN05444169_1448</name>
</gene>
<dbReference type="Pfam" id="PF16242">
    <property type="entry name" value="Pyrid_ox_like"/>
    <property type="match status" value="1"/>
</dbReference>
<dbReference type="RefSeq" id="WP_079565366.1">
    <property type="nucleotide sequence ID" value="NZ_LT670818.1"/>
</dbReference>
<name>A0A1M5IBA5_9BRAD</name>
<dbReference type="InterPro" id="IPR038725">
    <property type="entry name" value="YdaG_split_barrel_FMN-bd"/>
</dbReference>
<dbReference type="Gene3D" id="2.30.110.10">
    <property type="entry name" value="Electron Transport, Fmn-binding Protein, Chain A"/>
    <property type="match status" value="1"/>
</dbReference>
<reference evidence="2 3" key="1">
    <citation type="submission" date="2016-11" db="EMBL/GenBank/DDBJ databases">
        <authorList>
            <person name="Jaros S."/>
            <person name="Januszkiewicz K."/>
            <person name="Wedrychowicz H."/>
        </authorList>
    </citation>
    <scope>NUCLEOTIDE SEQUENCE [LARGE SCALE GENOMIC DNA]</scope>
    <source>
        <strain evidence="2 3">GAS242</strain>
    </source>
</reference>
<evidence type="ECO:0000313" key="2">
    <source>
        <dbReference type="EMBL" id="SHG25576.1"/>
    </source>
</evidence>
<evidence type="ECO:0000313" key="3">
    <source>
        <dbReference type="Proteomes" id="UP000190675"/>
    </source>
</evidence>
<dbReference type="SUPFAM" id="SSF50475">
    <property type="entry name" value="FMN-binding split barrel"/>
    <property type="match status" value="1"/>
</dbReference>
<sequence length="172" mass="18840">MTSTAAMEAGSASVKRLLAAAAATMEKARYCWAMTVAEDGSVNARPMGPQKSLASEDPFGILFLTRRGSRKALEIGRTGRLSVVYQHDADDCYVTLIGRGVIIADRALLRARWQPAWNQFFPAGADDETSIFVQLEADRIELWVRGVTPEPFGTRGAILERGQGQPWRLVQG</sequence>
<dbReference type="InterPro" id="IPR052917">
    <property type="entry name" value="Stress-Dev_Protein"/>
</dbReference>
<dbReference type="AlphaFoldDB" id="A0A1M5IBA5"/>
<feature type="domain" description="General stress protein FMN-binding split barrel" evidence="1">
    <location>
        <begin position="25"/>
        <end position="144"/>
    </location>
</feature>
<proteinExistence type="predicted"/>
<accession>A0A1M5IBA5</accession>
<dbReference type="PANTHER" id="PTHR34818:SF1">
    <property type="entry name" value="PROTEIN BLI-3"/>
    <property type="match status" value="1"/>
</dbReference>